<accession>A0AAV3RIK9</accession>
<name>A0AAV3RIK9_LITER</name>
<dbReference type="PANTHER" id="PTHR46890">
    <property type="entry name" value="NON-LTR RETROLELEMENT REVERSE TRANSCRIPTASE-LIKE PROTEIN-RELATED"/>
    <property type="match status" value="1"/>
</dbReference>
<dbReference type="EMBL" id="BAABME010026569">
    <property type="protein sequence ID" value="GAA0174132.1"/>
    <property type="molecule type" value="Genomic_DNA"/>
</dbReference>
<dbReference type="PANTHER" id="PTHR46890:SF48">
    <property type="entry name" value="RNA-DIRECTED DNA POLYMERASE"/>
    <property type="match status" value="1"/>
</dbReference>
<reference evidence="2 3" key="1">
    <citation type="submission" date="2024-01" db="EMBL/GenBank/DDBJ databases">
        <title>The complete chloroplast genome sequence of Lithospermum erythrorhizon: insights into the phylogenetic relationship among Boraginaceae species and the maternal lineages of purple gromwells.</title>
        <authorList>
            <person name="Okada T."/>
            <person name="Watanabe K."/>
        </authorList>
    </citation>
    <scope>NUCLEOTIDE SEQUENCE [LARGE SCALE GENOMIC DNA]</scope>
</reference>
<dbReference type="InterPro" id="IPR000477">
    <property type="entry name" value="RT_dom"/>
</dbReference>
<dbReference type="Proteomes" id="UP001454036">
    <property type="component" value="Unassembled WGS sequence"/>
</dbReference>
<comment type="caution">
    <text evidence="2">The sequence shown here is derived from an EMBL/GenBank/DDBJ whole genome shotgun (WGS) entry which is preliminary data.</text>
</comment>
<keyword evidence="3" id="KW-1185">Reference proteome</keyword>
<evidence type="ECO:0000313" key="2">
    <source>
        <dbReference type="EMBL" id="GAA0174132.1"/>
    </source>
</evidence>
<gene>
    <name evidence="2" type="ORF">LIER_41667</name>
</gene>
<dbReference type="Pfam" id="PF00078">
    <property type="entry name" value="RVT_1"/>
    <property type="match status" value="1"/>
</dbReference>
<evidence type="ECO:0000259" key="1">
    <source>
        <dbReference type="Pfam" id="PF00078"/>
    </source>
</evidence>
<feature type="domain" description="Reverse transcriptase" evidence="1">
    <location>
        <begin position="30"/>
        <end position="117"/>
    </location>
</feature>
<sequence>MYGTKSPGPDGMSAVFFKHYWDIMGKELSTMFRLIALYNVAAKIVGKVLATRLKSIFPLVISDSQSAFVPQRLITDNVLLSFDSNHFIKNQRLGKRGFMSIKLDMLKAYDRIEWSFLRAMLIK</sequence>
<dbReference type="InterPro" id="IPR052343">
    <property type="entry name" value="Retrotransposon-Effector_Assoc"/>
</dbReference>
<dbReference type="AlphaFoldDB" id="A0AAV3RIK9"/>
<proteinExistence type="predicted"/>
<evidence type="ECO:0000313" key="3">
    <source>
        <dbReference type="Proteomes" id="UP001454036"/>
    </source>
</evidence>
<organism evidence="2 3">
    <name type="scientific">Lithospermum erythrorhizon</name>
    <name type="common">Purple gromwell</name>
    <name type="synonym">Lithospermum officinale var. erythrorhizon</name>
    <dbReference type="NCBI Taxonomy" id="34254"/>
    <lineage>
        <taxon>Eukaryota</taxon>
        <taxon>Viridiplantae</taxon>
        <taxon>Streptophyta</taxon>
        <taxon>Embryophyta</taxon>
        <taxon>Tracheophyta</taxon>
        <taxon>Spermatophyta</taxon>
        <taxon>Magnoliopsida</taxon>
        <taxon>eudicotyledons</taxon>
        <taxon>Gunneridae</taxon>
        <taxon>Pentapetalae</taxon>
        <taxon>asterids</taxon>
        <taxon>lamiids</taxon>
        <taxon>Boraginales</taxon>
        <taxon>Boraginaceae</taxon>
        <taxon>Boraginoideae</taxon>
        <taxon>Lithospermeae</taxon>
        <taxon>Lithospermum</taxon>
    </lineage>
</organism>
<protein>
    <recommendedName>
        <fullName evidence="1">Reverse transcriptase domain-containing protein</fullName>
    </recommendedName>
</protein>